<comment type="caution">
    <text evidence="1">The sequence shown here is derived from an EMBL/GenBank/DDBJ whole genome shotgun (WGS) entry which is preliminary data.</text>
</comment>
<protein>
    <submittedName>
        <fullName evidence="1">Uncharacterized protein</fullName>
    </submittedName>
</protein>
<name>A0AA40BDK7_9PEZI</name>
<accession>A0AA40BDK7</accession>
<dbReference type="Proteomes" id="UP001172102">
    <property type="component" value="Unassembled WGS sequence"/>
</dbReference>
<proteinExistence type="predicted"/>
<reference evidence="1" key="1">
    <citation type="submission" date="2023-06" db="EMBL/GenBank/DDBJ databases">
        <title>Genome-scale phylogeny and comparative genomics of the fungal order Sordariales.</title>
        <authorList>
            <consortium name="Lawrence Berkeley National Laboratory"/>
            <person name="Hensen N."/>
            <person name="Bonometti L."/>
            <person name="Westerberg I."/>
            <person name="Brannstrom I.O."/>
            <person name="Guillou S."/>
            <person name="Cros-Aarteil S."/>
            <person name="Calhoun S."/>
            <person name="Haridas S."/>
            <person name="Kuo A."/>
            <person name="Mondo S."/>
            <person name="Pangilinan J."/>
            <person name="Riley R."/>
            <person name="Labutti K."/>
            <person name="Andreopoulos B."/>
            <person name="Lipzen A."/>
            <person name="Chen C."/>
            <person name="Yanf M."/>
            <person name="Daum C."/>
            <person name="Ng V."/>
            <person name="Clum A."/>
            <person name="Steindorff A."/>
            <person name="Ohm R."/>
            <person name="Martin F."/>
            <person name="Silar P."/>
            <person name="Natvig D."/>
            <person name="Lalanne C."/>
            <person name="Gautier V."/>
            <person name="Ament-Velasquez S.L."/>
            <person name="Kruys A."/>
            <person name="Hutchinson M.I."/>
            <person name="Powell A.J."/>
            <person name="Barry K."/>
            <person name="Miller A.N."/>
            <person name="Grigoriev I.V."/>
            <person name="Debuchy R."/>
            <person name="Gladieux P."/>
            <person name="Thoren M.H."/>
            <person name="Johannesson H."/>
        </authorList>
    </citation>
    <scope>NUCLEOTIDE SEQUENCE</scope>
    <source>
        <strain evidence="1">SMH4607-1</strain>
    </source>
</reference>
<dbReference type="AlphaFoldDB" id="A0AA40BDK7"/>
<dbReference type="EMBL" id="JAUKUA010000001">
    <property type="protein sequence ID" value="KAK0732204.1"/>
    <property type="molecule type" value="Genomic_DNA"/>
</dbReference>
<evidence type="ECO:0000313" key="2">
    <source>
        <dbReference type="Proteomes" id="UP001172102"/>
    </source>
</evidence>
<sequence>MTPSGKKLFPRDIIHMIGIHRQRCEPAVARVLTEIARHFIDESWDAEVKEAVEAAISGYDPRLPISHQKLYRYHVYEPLEMGRPPNWTAVAALYCIYFGRLPALIRRKLQRKGYA</sequence>
<keyword evidence="2" id="KW-1185">Reference proteome</keyword>
<gene>
    <name evidence="1" type="ORF">B0H67DRAFT_549817</name>
</gene>
<evidence type="ECO:0000313" key="1">
    <source>
        <dbReference type="EMBL" id="KAK0732204.1"/>
    </source>
</evidence>
<organism evidence="1 2">
    <name type="scientific">Lasiosphaeris hirsuta</name>
    <dbReference type="NCBI Taxonomy" id="260670"/>
    <lineage>
        <taxon>Eukaryota</taxon>
        <taxon>Fungi</taxon>
        <taxon>Dikarya</taxon>
        <taxon>Ascomycota</taxon>
        <taxon>Pezizomycotina</taxon>
        <taxon>Sordariomycetes</taxon>
        <taxon>Sordariomycetidae</taxon>
        <taxon>Sordariales</taxon>
        <taxon>Lasiosphaeriaceae</taxon>
        <taxon>Lasiosphaeris</taxon>
    </lineage>
</organism>